<name>S2JIK4_MUCC1</name>
<protein>
    <submittedName>
        <fullName evidence="1">Uncharacterized protein</fullName>
    </submittedName>
</protein>
<dbReference type="Proteomes" id="UP000014254">
    <property type="component" value="Unassembled WGS sequence"/>
</dbReference>
<sequence length="70" mass="8485">DYERQYICAKDIFEVVKLFTEKFQSESDFTQWCKGKVNYIQMSFSRKRNQSGSAHRVRELYILKPKFYSS</sequence>
<dbReference type="AlphaFoldDB" id="S2JIK4"/>
<organism evidence="1 2">
    <name type="scientific">Mucor circinelloides f. circinelloides (strain 1006PhL)</name>
    <name type="common">Mucormycosis agent</name>
    <name type="synonym">Calyptromyces circinelloides</name>
    <dbReference type="NCBI Taxonomy" id="1220926"/>
    <lineage>
        <taxon>Eukaryota</taxon>
        <taxon>Fungi</taxon>
        <taxon>Fungi incertae sedis</taxon>
        <taxon>Mucoromycota</taxon>
        <taxon>Mucoromycotina</taxon>
        <taxon>Mucoromycetes</taxon>
        <taxon>Mucorales</taxon>
        <taxon>Mucorineae</taxon>
        <taxon>Mucoraceae</taxon>
        <taxon>Mucor</taxon>
    </lineage>
</organism>
<evidence type="ECO:0000313" key="1">
    <source>
        <dbReference type="EMBL" id="EPB89734.1"/>
    </source>
</evidence>
<feature type="non-terminal residue" evidence="1">
    <location>
        <position position="1"/>
    </location>
</feature>
<keyword evidence="2" id="KW-1185">Reference proteome</keyword>
<reference evidence="2" key="1">
    <citation type="submission" date="2013-05" db="EMBL/GenBank/DDBJ databases">
        <title>The Genome sequence of Mucor circinelloides f. circinelloides 1006PhL.</title>
        <authorList>
            <consortium name="The Broad Institute Genomics Platform"/>
            <person name="Cuomo C."/>
            <person name="Earl A."/>
            <person name="Findley K."/>
            <person name="Lee S.C."/>
            <person name="Walker B."/>
            <person name="Young S."/>
            <person name="Zeng Q."/>
            <person name="Gargeya S."/>
            <person name="Fitzgerald M."/>
            <person name="Haas B."/>
            <person name="Abouelleil A."/>
            <person name="Allen A.W."/>
            <person name="Alvarado L."/>
            <person name="Arachchi H.M."/>
            <person name="Berlin A.M."/>
            <person name="Chapman S.B."/>
            <person name="Gainer-Dewar J."/>
            <person name="Goldberg J."/>
            <person name="Griggs A."/>
            <person name="Gujja S."/>
            <person name="Hansen M."/>
            <person name="Howarth C."/>
            <person name="Imamovic A."/>
            <person name="Ireland A."/>
            <person name="Larimer J."/>
            <person name="McCowan C."/>
            <person name="Murphy C."/>
            <person name="Pearson M."/>
            <person name="Poon T.W."/>
            <person name="Priest M."/>
            <person name="Roberts A."/>
            <person name="Saif S."/>
            <person name="Shea T."/>
            <person name="Sisk P."/>
            <person name="Sykes S."/>
            <person name="Wortman J."/>
            <person name="Nusbaum C."/>
            <person name="Birren B."/>
        </authorList>
    </citation>
    <scope>NUCLEOTIDE SEQUENCE [LARGE SCALE GENOMIC DNA]</scope>
    <source>
        <strain evidence="2">1006PhL</strain>
    </source>
</reference>
<evidence type="ECO:0000313" key="2">
    <source>
        <dbReference type="Proteomes" id="UP000014254"/>
    </source>
</evidence>
<dbReference type="OrthoDB" id="2288585at2759"/>
<dbReference type="InParanoid" id="S2JIK4"/>
<proteinExistence type="predicted"/>
<accession>S2JIK4</accession>
<dbReference type="EMBL" id="KE123930">
    <property type="protein sequence ID" value="EPB89734.1"/>
    <property type="molecule type" value="Genomic_DNA"/>
</dbReference>
<gene>
    <name evidence="1" type="ORF">HMPREF1544_03397</name>
</gene>
<dbReference type="VEuPathDB" id="FungiDB:HMPREF1544_03397"/>